<name>A0A5J6VKX9_9VIRU</name>
<reference evidence="1" key="1">
    <citation type="journal article" date="2019" name="Philos. Trans. R. Soc. Lond., B, Biol. Sci.">
        <title>Targeted metagenomic recovery of four divergent viruses reveals shared and distinctive characteristics of giant viruses of marine eukaryotes.</title>
        <authorList>
            <person name="Needham D.M."/>
            <person name="Poirier C."/>
            <person name="Hehenberger E."/>
            <person name="Jimenez V."/>
            <person name="Swalwell J.E."/>
            <person name="Santoro A.E."/>
            <person name="Worden A.Z."/>
        </authorList>
    </citation>
    <scope>NUCLEOTIDE SEQUENCE</scope>
    <source>
        <strain evidence="1">MPacV-611</strain>
    </source>
</reference>
<sequence length="34" mass="3970">MKTENTEKDKTIKTKECKHCGTTCECYIYTMCTC</sequence>
<organism evidence="1">
    <name type="scientific">Megaviridae environmental sample</name>
    <dbReference type="NCBI Taxonomy" id="1737588"/>
    <lineage>
        <taxon>Viruses</taxon>
        <taxon>Varidnaviria</taxon>
        <taxon>Bamfordvirae</taxon>
        <taxon>Nucleocytoviricota</taxon>
        <taxon>Megaviricetes</taxon>
        <taxon>Imitervirales</taxon>
        <taxon>Mimiviridae</taxon>
        <taxon>environmental samples</taxon>
    </lineage>
</organism>
<protein>
    <submittedName>
        <fullName evidence="1">Uncharacterized protein</fullName>
    </submittedName>
</protein>
<evidence type="ECO:0000313" key="1">
    <source>
        <dbReference type="EMBL" id="QFG74660.1"/>
    </source>
</evidence>
<dbReference type="EMBL" id="MN448289">
    <property type="protein sequence ID" value="QFG74660.1"/>
    <property type="molecule type" value="Genomic_DNA"/>
</dbReference>
<proteinExistence type="predicted"/>
<accession>A0A5J6VKX9</accession>